<dbReference type="InterPro" id="IPR029058">
    <property type="entry name" value="AB_hydrolase_fold"/>
</dbReference>
<evidence type="ECO:0000313" key="2">
    <source>
        <dbReference type="EMBL" id="MBD1597674.1"/>
    </source>
</evidence>
<dbReference type="Gene3D" id="3.40.50.1820">
    <property type="entry name" value="alpha/beta hydrolase"/>
    <property type="match status" value="1"/>
</dbReference>
<dbReference type="RefSeq" id="WP_190417203.1">
    <property type="nucleotide sequence ID" value="NZ_JAAOCA010000003.1"/>
</dbReference>
<dbReference type="GO" id="GO:0016787">
    <property type="term" value="F:hydrolase activity"/>
    <property type="evidence" value="ECO:0007669"/>
    <property type="project" value="UniProtKB-KW"/>
</dbReference>
<protein>
    <submittedName>
        <fullName evidence="2">Alpha/beta hydrolase</fullName>
    </submittedName>
</protein>
<dbReference type="InterPro" id="IPR000073">
    <property type="entry name" value="AB_hydrolase_1"/>
</dbReference>
<dbReference type="Pfam" id="PF12697">
    <property type="entry name" value="Abhydrolase_6"/>
    <property type="match status" value="1"/>
</dbReference>
<comment type="caution">
    <text evidence="2">The sequence shown here is derived from an EMBL/GenBank/DDBJ whole genome shotgun (WGS) entry which is preliminary data.</text>
</comment>
<dbReference type="SUPFAM" id="SSF53474">
    <property type="entry name" value="alpha/beta-Hydrolases"/>
    <property type="match status" value="1"/>
</dbReference>
<dbReference type="Proteomes" id="UP000805841">
    <property type="component" value="Unassembled WGS sequence"/>
</dbReference>
<dbReference type="InterPro" id="IPR050266">
    <property type="entry name" value="AB_hydrolase_sf"/>
</dbReference>
<keyword evidence="3" id="KW-1185">Reference proteome</keyword>
<evidence type="ECO:0000259" key="1">
    <source>
        <dbReference type="Pfam" id="PF12697"/>
    </source>
</evidence>
<feature type="domain" description="AB hydrolase-1" evidence="1">
    <location>
        <begin position="42"/>
        <end position="274"/>
    </location>
</feature>
<evidence type="ECO:0000313" key="3">
    <source>
        <dbReference type="Proteomes" id="UP000805841"/>
    </source>
</evidence>
<dbReference type="EMBL" id="JAAOCA010000003">
    <property type="protein sequence ID" value="MBD1597674.1"/>
    <property type="molecule type" value="Genomic_DNA"/>
</dbReference>
<organism evidence="2 3">
    <name type="scientific">Pseudomonas typographi</name>
    <dbReference type="NCBI Taxonomy" id="2715964"/>
    <lineage>
        <taxon>Bacteria</taxon>
        <taxon>Pseudomonadati</taxon>
        <taxon>Pseudomonadota</taxon>
        <taxon>Gammaproteobacteria</taxon>
        <taxon>Pseudomonadales</taxon>
        <taxon>Pseudomonadaceae</taxon>
        <taxon>Pseudomonas</taxon>
    </lineage>
</organism>
<reference evidence="2 3" key="1">
    <citation type="journal article" date="2020" name="Insects">
        <title>Bacteria Belonging to Pseudomonas typographi sp. nov. from the Bark Beetle Ips typographus Have Genomic Potential to Aid in the Host Ecology.</title>
        <authorList>
            <person name="Peral-Aranega E."/>
            <person name="Saati-Santamaria Z."/>
            <person name="Kolarik M."/>
            <person name="Rivas R."/>
            <person name="Garcia-Fraile P."/>
        </authorList>
    </citation>
    <scope>NUCLEOTIDE SEQUENCE [LARGE SCALE GENOMIC DNA]</scope>
    <source>
        <strain evidence="2 3">CA3A</strain>
    </source>
</reference>
<keyword evidence="2" id="KW-0378">Hydrolase</keyword>
<proteinExistence type="predicted"/>
<gene>
    <name evidence="2" type="ORF">HAQ05_02960</name>
</gene>
<dbReference type="PANTHER" id="PTHR43798:SF33">
    <property type="entry name" value="HYDROLASE, PUTATIVE (AFU_ORTHOLOGUE AFUA_2G14860)-RELATED"/>
    <property type="match status" value="1"/>
</dbReference>
<dbReference type="PRINTS" id="PR00111">
    <property type="entry name" value="ABHYDROLASE"/>
</dbReference>
<name>A0ABR7YWX2_9PSED</name>
<sequence length="293" mass="31976">MVEARSFDGLPRLHGQWVELSPGRRLNITHQPGSGINADTVVFFCHGGGGNQDQWRLPWRALQGLGYSLVAWDLLGHGLSDKPDAPEAYRWAALVDDYLRIVERYAGTRNVLVGHSFGSGLTLSAAAHWQEQARQPALSALLLLGSQLQRPLGKSPLLSLPVWLLALARPLLAKGFRERAWHPSTDPRLVAYEESLTRHNRLAVFKALVAGAQWPSVQALASLHLPIHILAGETDGLTPPEAGRALHEHLPGSQFEVLACGHQLMLEQPGEVTDRLLALLARVAGARPGERLA</sequence>
<dbReference type="PANTHER" id="PTHR43798">
    <property type="entry name" value="MONOACYLGLYCEROL LIPASE"/>
    <property type="match status" value="1"/>
</dbReference>
<accession>A0ABR7YWX2</accession>